<comment type="caution">
    <text evidence="3">The sequence shown here is derived from an EMBL/GenBank/DDBJ whole genome shotgun (WGS) entry which is preliminary data.</text>
</comment>
<evidence type="ECO:0000256" key="1">
    <source>
        <dbReference type="ARBA" id="ARBA00004370"/>
    </source>
</evidence>
<reference evidence="3" key="1">
    <citation type="submission" date="2023-11" db="EMBL/GenBank/DDBJ databases">
        <authorList>
            <person name="De Vega J J."/>
            <person name="De Vega J J."/>
        </authorList>
    </citation>
    <scope>NUCLEOTIDE SEQUENCE</scope>
</reference>
<gene>
    <name evidence="3" type="ORF">MYCIT1_LOCUS10078</name>
</gene>
<dbReference type="EMBL" id="CAVNYO010000124">
    <property type="protein sequence ID" value="CAK5267510.1"/>
    <property type="molecule type" value="Genomic_DNA"/>
</dbReference>
<dbReference type="Gene3D" id="3.40.50.720">
    <property type="entry name" value="NAD(P)-binding Rossmann-like Domain"/>
    <property type="match status" value="1"/>
</dbReference>
<name>A0AAD2H2K3_9AGAR</name>
<evidence type="ECO:0000313" key="3">
    <source>
        <dbReference type="EMBL" id="CAK5267510.1"/>
    </source>
</evidence>
<dbReference type="Pfam" id="PF01370">
    <property type="entry name" value="Epimerase"/>
    <property type="match status" value="1"/>
</dbReference>
<dbReference type="PANTHER" id="PTHR14097:SF9">
    <property type="entry name" value="EPIMERASE, PUTATIVE (AFU_ORTHOLOGUE AFUA_8G07320)-RELATED"/>
    <property type="match status" value="1"/>
</dbReference>
<organism evidence="3 4">
    <name type="scientific">Mycena citricolor</name>
    <dbReference type="NCBI Taxonomy" id="2018698"/>
    <lineage>
        <taxon>Eukaryota</taxon>
        <taxon>Fungi</taxon>
        <taxon>Dikarya</taxon>
        <taxon>Basidiomycota</taxon>
        <taxon>Agaricomycotina</taxon>
        <taxon>Agaricomycetes</taxon>
        <taxon>Agaricomycetidae</taxon>
        <taxon>Agaricales</taxon>
        <taxon>Marasmiineae</taxon>
        <taxon>Mycenaceae</taxon>
        <taxon>Mycena</taxon>
    </lineage>
</organism>
<dbReference type="PANTHER" id="PTHR14097">
    <property type="entry name" value="OXIDOREDUCTASE HTATIP2"/>
    <property type="match status" value="1"/>
</dbReference>
<proteinExistence type="predicted"/>
<protein>
    <recommendedName>
        <fullName evidence="2">NAD-dependent epimerase/dehydratase domain-containing protein</fullName>
    </recommendedName>
</protein>
<dbReference type="SUPFAM" id="SSF51735">
    <property type="entry name" value="NAD(P)-binding Rossmann-fold domains"/>
    <property type="match status" value="1"/>
</dbReference>
<feature type="domain" description="NAD-dependent epimerase/dehydratase" evidence="2">
    <location>
        <begin position="4"/>
        <end position="128"/>
    </location>
</feature>
<dbReference type="GO" id="GO:0016020">
    <property type="term" value="C:membrane"/>
    <property type="evidence" value="ECO:0007669"/>
    <property type="project" value="UniProtKB-SubCell"/>
</dbReference>
<dbReference type="Proteomes" id="UP001295794">
    <property type="component" value="Unassembled WGS sequence"/>
</dbReference>
<dbReference type="AlphaFoldDB" id="A0AAD2H2K3"/>
<evidence type="ECO:0000259" key="2">
    <source>
        <dbReference type="Pfam" id="PF01370"/>
    </source>
</evidence>
<dbReference type="InterPro" id="IPR036291">
    <property type="entry name" value="NAD(P)-bd_dom_sf"/>
</dbReference>
<evidence type="ECO:0000313" key="4">
    <source>
        <dbReference type="Proteomes" id="UP001295794"/>
    </source>
</evidence>
<keyword evidence="4" id="KW-1185">Reference proteome</keyword>
<comment type="subcellular location">
    <subcellularLocation>
        <location evidence="1">Membrane</location>
    </subcellularLocation>
</comment>
<dbReference type="InterPro" id="IPR001509">
    <property type="entry name" value="Epimerase_deHydtase"/>
</dbReference>
<accession>A0AAD2H2K3</accession>
<sequence>MKLIITGATGFVGKEILSQASKHPRITSIVTVSRSAIAAPEGVPADKFQSLVVSDYDQYTDEAKKAFAGAGACIWTVGLTPRKYAAVSPEEAKRISHASTLAGLQAIAESAPAEPFRFCYMSGAGAVRDQTAKLEGELAEFRLMRGDVENAVLAFASEHAGFGAASVRPGLITERAKLEASREFAESKGWPTVALEDCVATMLHLVVNGFEKDPVSNDELTAIAGRI</sequence>